<reference evidence="1" key="1">
    <citation type="submission" date="2022-03" db="EMBL/GenBank/DDBJ databases">
        <authorList>
            <person name="Martin C."/>
        </authorList>
    </citation>
    <scope>NUCLEOTIDE SEQUENCE</scope>
</reference>
<name>A0A8J1UT85_OWEFU</name>
<sequence length="481" mass="56013">MKQIFGGFDSFEKLLEDKGREIAKETEVDPGYNFQSNMKSYFDAQTERIKTMVDLSDDSPNVDMDALFEQINGQVDYWTTTLPSSSSEEAEESVLVDQLHSHLNMKQLIAFLKSKLRELIVQRNLMVKESKENKIRMCCYEQMIKSGAKNNAGQIQEINALKKKVKQLEDIDKSLIQKFQLLLDRVYNSEREQSSERENHKQMVNTLMSNFMCSKSEEDFSAMLRDIKEFSWSTFQLGEHDYKFSREAFSKLFMEVNVSCIPVFKNVHSKQELQKKNLFLQEDIRDEIKYDAYNLGFHKSKIQVMPSLSISEQIANIERSSNDFVKDDSSDKIKFININPLNEHRLVNYESLTNSSAVDAFDVRFYGVKYASKGNILKRKKKELKIKWDRIVNSIFSLGGVMYTQNGQNMGVKNLTYHSINKNIVPLCNLLFGENDFTDKAIDVTLYLDKEEKNSHKSNQHSLFIHDILYNILFSKYKHLI</sequence>
<accession>A0A8J1UT85</accession>
<dbReference type="EMBL" id="CAIIXF020000279">
    <property type="protein sequence ID" value="CAH1803143.1"/>
    <property type="molecule type" value="Genomic_DNA"/>
</dbReference>
<proteinExistence type="predicted"/>
<keyword evidence="2" id="KW-1185">Reference proteome</keyword>
<dbReference type="AlphaFoldDB" id="A0A8J1UT85"/>
<organism evidence="1 2">
    <name type="scientific">Owenia fusiformis</name>
    <name type="common">Polychaete worm</name>
    <dbReference type="NCBI Taxonomy" id="6347"/>
    <lineage>
        <taxon>Eukaryota</taxon>
        <taxon>Metazoa</taxon>
        <taxon>Spiralia</taxon>
        <taxon>Lophotrochozoa</taxon>
        <taxon>Annelida</taxon>
        <taxon>Polychaeta</taxon>
        <taxon>Sedentaria</taxon>
        <taxon>Canalipalpata</taxon>
        <taxon>Sabellida</taxon>
        <taxon>Oweniida</taxon>
        <taxon>Oweniidae</taxon>
        <taxon>Owenia</taxon>
    </lineage>
</organism>
<dbReference type="Proteomes" id="UP000749559">
    <property type="component" value="Unassembled WGS sequence"/>
</dbReference>
<gene>
    <name evidence="1" type="ORF">OFUS_LOCUS26762</name>
</gene>
<protein>
    <submittedName>
        <fullName evidence="1">Uncharacterized protein</fullName>
    </submittedName>
</protein>
<comment type="caution">
    <text evidence="1">The sequence shown here is derived from an EMBL/GenBank/DDBJ whole genome shotgun (WGS) entry which is preliminary data.</text>
</comment>
<evidence type="ECO:0000313" key="1">
    <source>
        <dbReference type="EMBL" id="CAH1803143.1"/>
    </source>
</evidence>
<evidence type="ECO:0000313" key="2">
    <source>
        <dbReference type="Proteomes" id="UP000749559"/>
    </source>
</evidence>